<dbReference type="Proteomes" id="UP000186601">
    <property type="component" value="Unassembled WGS sequence"/>
</dbReference>
<dbReference type="AlphaFoldDB" id="A0A2R6NWV1"/>
<sequence>MPGPGKRKTGKSKKAGGSGAGRDLSNVDISTVLDSYIDEINGTEGWETVVRFLCRMFDLPDLETRSGLKKIHNNFPQIQKNLQAAYTKYEGNAKITGGIAGIWARMSIDVILRDRLFREGLISKMIPLLDVRSTRYVGLQALSTVTHHGGVEVRHEIAKYTSTLLRLMEEFPDDSAVNDLVIVTLAHAVGSVITDDNVQAHTIRELDMPTVLRLTMINIRKPDAPHYMLSHALQLLSCSTLRCYREVKAIPSLVKLLVACLRSADLTVRCSSLGGLVRLFHNECERDLHVKDPQKFMAAIQRGFPKNLSDLLMAHDPTKCDTYVILQTSADYQKAMMRCVQDHDLYALGKTLAELILKTEFAIAEGGFQAYNERTGQPEIMDVGLPFKMWSDSLPICAKAVRAKGTPKDLDMADILDIKFFIMRQRIPEAAGLAKRAIERSPQVAYFYYAISLAAELTQGLRAAKKGLKCKQITPFVRANLLWRCVCHAGDLGLTRLQMAAPGDTAYSEGIAFLVSALDDAKTFTSEIPPDSRHHINISNWLILLTIALRGSELSPDLRELDDAFKKLDIARQFYEFFGIRQYKTELRLTRELVVSQYSSAVQEWEPFVRRFDSMGSDPEKAQDQGASKAEDNLAAWLEGMHVDDGQGCHTKCSHPKLTTNSVELYRCSHCGNPSAILRKCGGCAKTR</sequence>
<gene>
    <name evidence="2" type="ORF">PHLCEN_2v7357</name>
</gene>
<keyword evidence="3" id="KW-1185">Reference proteome</keyword>
<proteinExistence type="predicted"/>
<dbReference type="Gene3D" id="1.25.10.10">
    <property type="entry name" value="Leucine-rich Repeat Variant"/>
    <property type="match status" value="1"/>
</dbReference>
<dbReference type="InterPro" id="IPR016024">
    <property type="entry name" value="ARM-type_fold"/>
</dbReference>
<organism evidence="2 3">
    <name type="scientific">Hermanssonia centrifuga</name>
    <dbReference type="NCBI Taxonomy" id="98765"/>
    <lineage>
        <taxon>Eukaryota</taxon>
        <taxon>Fungi</taxon>
        <taxon>Dikarya</taxon>
        <taxon>Basidiomycota</taxon>
        <taxon>Agaricomycotina</taxon>
        <taxon>Agaricomycetes</taxon>
        <taxon>Polyporales</taxon>
        <taxon>Meruliaceae</taxon>
        <taxon>Hermanssonia</taxon>
    </lineage>
</organism>
<dbReference type="STRING" id="98765.A0A2R6NWV1"/>
<name>A0A2R6NWV1_9APHY</name>
<evidence type="ECO:0000313" key="3">
    <source>
        <dbReference type="Proteomes" id="UP000186601"/>
    </source>
</evidence>
<reference evidence="2 3" key="1">
    <citation type="submission" date="2018-02" db="EMBL/GenBank/DDBJ databases">
        <title>Genome sequence of the basidiomycete white-rot fungus Phlebia centrifuga.</title>
        <authorList>
            <person name="Granchi Z."/>
            <person name="Peng M."/>
            <person name="de Vries R.P."/>
            <person name="Hilden K."/>
            <person name="Makela M.R."/>
            <person name="Grigoriev I."/>
            <person name="Riley R."/>
        </authorList>
    </citation>
    <scope>NUCLEOTIDE SEQUENCE [LARGE SCALE GENOMIC DNA]</scope>
    <source>
        <strain evidence="2 3">FBCC195</strain>
    </source>
</reference>
<dbReference type="EMBL" id="MLYV02000733">
    <property type="protein sequence ID" value="PSR78610.1"/>
    <property type="molecule type" value="Genomic_DNA"/>
</dbReference>
<dbReference type="OrthoDB" id="341421at2759"/>
<feature type="compositionally biased region" description="Basic residues" evidence="1">
    <location>
        <begin position="1"/>
        <end position="14"/>
    </location>
</feature>
<feature type="region of interest" description="Disordered" evidence="1">
    <location>
        <begin position="1"/>
        <end position="22"/>
    </location>
</feature>
<dbReference type="InterPro" id="IPR011989">
    <property type="entry name" value="ARM-like"/>
</dbReference>
<dbReference type="SUPFAM" id="SSF48371">
    <property type="entry name" value="ARM repeat"/>
    <property type="match status" value="1"/>
</dbReference>
<evidence type="ECO:0000313" key="2">
    <source>
        <dbReference type="EMBL" id="PSR78610.1"/>
    </source>
</evidence>
<comment type="caution">
    <text evidence="2">The sequence shown here is derived from an EMBL/GenBank/DDBJ whole genome shotgun (WGS) entry which is preliminary data.</text>
</comment>
<protein>
    <submittedName>
        <fullName evidence="2">Uncharacterized protein</fullName>
    </submittedName>
</protein>
<evidence type="ECO:0000256" key="1">
    <source>
        <dbReference type="SAM" id="MobiDB-lite"/>
    </source>
</evidence>
<accession>A0A2R6NWV1</accession>